<reference evidence="4 5" key="1">
    <citation type="submission" date="2015-12" db="EMBL/GenBank/DDBJ databases">
        <authorList>
            <person name="Andreevskaya M."/>
        </authorList>
    </citation>
    <scope>NUCLEOTIDE SEQUENCE [LARGE SCALE GENOMIC DNA]</scope>
    <source>
        <strain evidence="2 5">KSL4-2</strain>
        <strain evidence="3 4">PL111</strain>
    </source>
</reference>
<proteinExistence type="predicted"/>
<evidence type="ECO:0000256" key="1">
    <source>
        <dbReference type="SAM" id="Phobius"/>
    </source>
</evidence>
<organism evidence="3 4">
    <name type="scientific">Leuconostoc inhae</name>
    <dbReference type="NCBI Taxonomy" id="178001"/>
    <lineage>
        <taxon>Bacteria</taxon>
        <taxon>Bacillati</taxon>
        <taxon>Bacillota</taxon>
        <taxon>Bacilli</taxon>
        <taxon>Lactobacillales</taxon>
        <taxon>Lactobacillaceae</taxon>
        <taxon>Leuconostoc</taxon>
    </lineage>
</organism>
<accession>A0AAN2UGI5</accession>
<dbReference type="AlphaFoldDB" id="A0AAN2UGI5"/>
<keyword evidence="5" id="KW-1185">Reference proteome</keyword>
<feature type="transmembrane region" description="Helical" evidence="1">
    <location>
        <begin position="136"/>
        <end position="160"/>
    </location>
</feature>
<evidence type="ECO:0000313" key="4">
    <source>
        <dbReference type="Proteomes" id="UP000198868"/>
    </source>
</evidence>
<dbReference type="Proteomes" id="UP000198868">
    <property type="component" value="Unassembled WGS sequence"/>
</dbReference>
<dbReference type="EMBL" id="FBTB01000009">
    <property type="protein sequence ID" value="CUW06379.1"/>
    <property type="molecule type" value="Genomic_DNA"/>
</dbReference>
<feature type="transmembrane region" description="Helical" evidence="1">
    <location>
        <begin position="167"/>
        <end position="184"/>
    </location>
</feature>
<dbReference type="EMBL" id="FBTU01000022">
    <property type="protein sequence ID" value="CUW15758.1"/>
    <property type="molecule type" value="Genomic_DNA"/>
</dbReference>
<sequence length="236" mass="27644">MLISKYLTRKKTSIQRIAELLIFMTWTVLCLFGIVGATNHLKSEQNLFELFFTAIQNLRNQVHYGIPLMIVMALIIFIKPTAHEIYILINNKSLGKFVWLCSFKIALFFLWGSVTSLLIFYALIQDNHYVVKQNTVIFSLILLLLYFLSMFTLILLLNFLTVIFNKLVGLMFGFILLFFENFLFTNLHETLFFSRGLWIDPKSYNSLLIFNLLIFPVYLYCIYNSNKLLLKIGINL</sequence>
<evidence type="ECO:0000313" key="5">
    <source>
        <dbReference type="Proteomes" id="UP000199047"/>
    </source>
</evidence>
<protein>
    <submittedName>
        <fullName evidence="3">Uncharacterized protein</fullName>
    </submittedName>
</protein>
<feature type="transmembrane region" description="Helical" evidence="1">
    <location>
        <begin position="98"/>
        <end position="124"/>
    </location>
</feature>
<dbReference type="Proteomes" id="UP000199047">
    <property type="component" value="Unassembled WGS sequence"/>
</dbReference>
<keyword evidence="1" id="KW-1133">Transmembrane helix</keyword>
<feature type="transmembrane region" description="Helical" evidence="1">
    <location>
        <begin position="204"/>
        <end position="223"/>
    </location>
</feature>
<evidence type="ECO:0000313" key="3">
    <source>
        <dbReference type="EMBL" id="CUW15758.1"/>
    </source>
</evidence>
<feature type="transmembrane region" description="Helical" evidence="1">
    <location>
        <begin position="20"/>
        <end position="41"/>
    </location>
</feature>
<name>A0AAN2UGI5_9LACO</name>
<feature type="transmembrane region" description="Helical" evidence="1">
    <location>
        <begin position="61"/>
        <end position="78"/>
    </location>
</feature>
<keyword evidence="1" id="KW-0812">Transmembrane</keyword>
<comment type="caution">
    <text evidence="3">The sequence shown here is derived from an EMBL/GenBank/DDBJ whole genome shotgun (WGS) entry which is preliminary data.</text>
</comment>
<keyword evidence="1" id="KW-0472">Membrane</keyword>
<gene>
    <name evidence="2" type="ORF">KSL4_0643</name>
    <name evidence="3" type="ORF">PL111_1743</name>
</gene>
<evidence type="ECO:0000313" key="2">
    <source>
        <dbReference type="EMBL" id="CUW06379.1"/>
    </source>
</evidence>